<evidence type="ECO:0000256" key="1">
    <source>
        <dbReference type="SAM" id="SignalP"/>
    </source>
</evidence>
<dbReference type="InterPro" id="IPR011105">
    <property type="entry name" value="Cell_wall_hydrolase_SleB"/>
</dbReference>
<organism evidence="3 4">
    <name type="scientific">Salipiger bermudensis (strain DSM 26914 / JCM 13377 / KCTC 12554 / HTCC2601)</name>
    <name type="common">Pelagibaca bermudensis</name>
    <dbReference type="NCBI Taxonomy" id="314265"/>
    <lineage>
        <taxon>Bacteria</taxon>
        <taxon>Pseudomonadati</taxon>
        <taxon>Pseudomonadota</taxon>
        <taxon>Alphaproteobacteria</taxon>
        <taxon>Rhodobacterales</taxon>
        <taxon>Roseobacteraceae</taxon>
        <taxon>Salipiger</taxon>
    </lineage>
</organism>
<dbReference type="STRING" id="314265.R2601_19322"/>
<dbReference type="Gene3D" id="1.10.10.2520">
    <property type="entry name" value="Cell wall hydrolase SleB, domain 1"/>
    <property type="match status" value="1"/>
</dbReference>
<dbReference type="GO" id="GO:0016787">
    <property type="term" value="F:hydrolase activity"/>
    <property type="evidence" value="ECO:0007669"/>
    <property type="project" value="InterPro"/>
</dbReference>
<evidence type="ECO:0000313" key="4">
    <source>
        <dbReference type="Proteomes" id="UP000006230"/>
    </source>
</evidence>
<comment type="caution">
    <text evidence="3">The sequence shown here is derived from an EMBL/GenBank/DDBJ whole genome shotgun (WGS) entry which is preliminary data.</text>
</comment>
<feature type="signal peptide" evidence="1">
    <location>
        <begin position="1"/>
        <end position="19"/>
    </location>
</feature>
<dbReference type="OrthoDB" id="9785345at2"/>
<accession>Q0FJ24</accession>
<reference evidence="3 4" key="1">
    <citation type="journal article" date="2010" name="J. Bacteriol.">
        <title>Genome sequences of Pelagibaca bermudensis HTCC2601T and Maritimibacter alkaliphilus HTCC2654T, the type strains of two marine Roseobacter genera.</title>
        <authorList>
            <person name="Thrash J.C."/>
            <person name="Cho J.C."/>
            <person name="Ferriera S."/>
            <person name="Johnson J."/>
            <person name="Vergin K.L."/>
            <person name="Giovannoni S.J."/>
        </authorList>
    </citation>
    <scope>NUCLEOTIDE SEQUENCE [LARGE SCALE GENOMIC DNA]</scope>
    <source>
        <strain evidence="4">DSM 26914 / JCM 13377 / KCTC 12554 / HTCC2601</strain>
    </source>
</reference>
<proteinExistence type="predicted"/>
<feature type="chain" id="PRO_5004171682" description="Cell wall hydrolase SleB domain-containing protein" evidence="1">
    <location>
        <begin position="20"/>
        <end position="209"/>
    </location>
</feature>
<keyword evidence="1" id="KW-0732">Signal</keyword>
<dbReference type="RefSeq" id="WP_007798296.1">
    <property type="nucleotide sequence ID" value="NZ_DS022276.1"/>
</dbReference>
<dbReference type="Pfam" id="PF07486">
    <property type="entry name" value="Hydrolase_2"/>
    <property type="match status" value="1"/>
</dbReference>
<dbReference type="Proteomes" id="UP000006230">
    <property type="component" value="Unassembled WGS sequence"/>
</dbReference>
<sequence>MIKAMFTALALLATAAPLAAEVKQDNIRRLVKLEQRGLNTATKAHFNALVSPETRPGGFSYDRTWLESQPKASGGAQWECLAEALYFEARGETVKGQFAVAEVILNRVDSAKFPDSVCSVIRQGTGRKYACQFTYTCDGNPEHINEPRAWERVGKVAKIMLSGAPRALTGGATYYHTTAVNPSWSRKFNQTAAIGVHQFYRPDYRISSN</sequence>
<dbReference type="AlphaFoldDB" id="Q0FJ24"/>
<keyword evidence="4" id="KW-1185">Reference proteome</keyword>
<name>Q0FJ24_SALBH</name>
<protein>
    <recommendedName>
        <fullName evidence="2">Cell wall hydrolase SleB domain-containing protein</fullName>
    </recommendedName>
</protein>
<feature type="domain" description="Cell wall hydrolase SleB" evidence="2">
    <location>
        <begin position="91"/>
        <end position="200"/>
    </location>
</feature>
<dbReference type="eggNOG" id="COG3773">
    <property type="taxonomic scope" value="Bacteria"/>
</dbReference>
<evidence type="ECO:0000313" key="3">
    <source>
        <dbReference type="EMBL" id="EAU44169.1"/>
    </source>
</evidence>
<evidence type="ECO:0000259" key="2">
    <source>
        <dbReference type="Pfam" id="PF07486"/>
    </source>
</evidence>
<gene>
    <name evidence="3" type="ORF">R2601_19322</name>
</gene>
<dbReference type="InterPro" id="IPR042047">
    <property type="entry name" value="SleB_dom1"/>
</dbReference>
<dbReference type="HOGENOM" id="CLU_086663_1_0_5"/>
<dbReference type="EMBL" id="AATQ01000053">
    <property type="protein sequence ID" value="EAU44169.1"/>
    <property type="molecule type" value="Genomic_DNA"/>
</dbReference>